<evidence type="ECO:0000313" key="9">
    <source>
        <dbReference type="Proteomes" id="UP000032722"/>
    </source>
</evidence>
<evidence type="ECO:0000256" key="6">
    <source>
        <dbReference type="ARBA" id="ARBA00023136"/>
    </source>
</evidence>
<evidence type="ECO:0000256" key="2">
    <source>
        <dbReference type="ARBA" id="ARBA00005262"/>
    </source>
</evidence>
<keyword evidence="5 7" id="KW-1133">Transmembrane helix</keyword>
<dbReference type="InterPro" id="IPR003370">
    <property type="entry name" value="Chromate_transpt"/>
</dbReference>
<dbReference type="PANTHER" id="PTHR43663">
    <property type="entry name" value="CHROMATE TRANSPORT PROTEIN-RELATED"/>
    <property type="match status" value="1"/>
</dbReference>
<gene>
    <name evidence="8" type="ORF">VO56_01365</name>
</gene>
<dbReference type="InterPro" id="IPR052518">
    <property type="entry name" value="CHR_Transporter"/>
</dbReference>
<keyword evidence="4 7" id="KW-0812">Transmembrane</keyword>
<dbReference type="KEGG" id="mgb:VO56_01365"/>
<dbReference type="PATRIC" id="fig|29556.3.peg.278"/>
<feature type="transmembrane region" description="Helical" evidence="7">
    <location>
        <begin position="143"/>
        <end position="160"/>
    </location>
</feature>
<dbReference type="AlphaFoldDB" id="A0A0D5ZJJ2"/>
<feature type="transmembrane region" description="Helical" evidence="7">
    <location>
        <begin position="166"/>
        <end position="184"/>
    </location>
</feature>
<evidence type="ECO:0000256" key="4">
    <source>
        <dbReference type="ARBA" id="ARBA00022692"/>
    </source>
</evidence>
<reference evidence="8 9" key="1">
    <citation type="journal article" date="2015" name="Genome Announc.">
        <title>Complete Genome Sequence of Mycoplasma meleagridis, a Possible Emerging Pathogen in Chickens.</title>
        <authorList>
            <person name="Abolnik C."/>
        </authorList>
    </citation>
    <scope>NUCLEOTIDE SEQUENCE [LARGE SCALE GENOMIC DNA]</scope>
    <source>
        <strain evidence="8 9">B2096 8B</strain>
    </source>
</reference>
<feature type="transmembrane region" description="Helical" evidence="7">
    <location>
        <begin position="110"/>
        <end position="131"/>
    </location>
</feature>
<dbReference type="PANTHER" id="PTHR43663:SF1">
    <property type="entry name" value="CHROMATE TRANSPORTER"/>
    <property type="match status" value="1"/>
</dbReference>
<feature type="transmembrane region" description="Helical" evidence="7">
    <location>
        <begin position="12"/>
        <end position="33"/>
    </location>
</feature>
<dbReference type="GO" id="GO:0005886">
    <property type="term" value="C:plasma membrane"/>
    <property type="evidence" value="ECO:0007669"/>
    <property type="project" value="UniProtKB-SubCell"/>
</dbReference>
<comment type="similarity">
    <text evidence="2">Belongs to the chromate ion transporter (CHR) (TC 2.A.51) family.</text>
</comment>
<dbReference type="Proteomes" id="UP000032722">
    <property type="component" value="Chromosome"/>
</dbReference>
<organism evidence="9">
    <name type="scientific">Mycoplasmopsis gallinacea</name>
    <dbReference type="NCBI Taxonomy" id="29556"/>
    <lineage>
        <taxon>Bacteria</taxon>
        <taxon>Bacillati</taxon>
        <taxon>Mycoplasmatota</taxon>
        <taxon>Mycoplasmoidales</taxon>
        <taxon>Metamycoplasmataceae</taxon>
        <taxon>Mycoplasmopsis</taxon>
    </lineage>
</organism>
<dbReference type="GO" id="GO:0015109">
    <property type="term" value="F:chromate transmembrane transporter activity"/>
    <property type="evidence" value="ECO:0007669"/>
    <property type="project" value="InterPro"/>
</dbReference>
<dbReference type="Pfam" id="PF02417">
    <property type="entry name" value="Chromate_transp"/>
    <property type="match status" value="1"/>
</dbReference>
<accession>A0A0D5ZJJ2</accession>
<keyword evidence="3" id="KW-1003">Cell membrane</keyword>
<name>A0A0D5ZJJ2_9BACT</name>
<dbReference type="HOGENOM" id="CLU_090306_0_0_14"/>
<evidence type="ECO:0000256" key="3">
    <source>
        <dbReference type="ARBA" id="ARBA00022475"/>
    </source>
</evidence>
<proteinExistence type="inferred from homology"/>
<evidence type="ECO:0000256" key="5">
    <source>
        <dbReference type="ARBA" id="ARBA00022989"/>
    </source>
</evidence>
<sequence>MTQIKPTIFKALLFILKLTFFAFGGGNALMPMIKKEAVEGKKWITEEEFEKILIITNSLPGPSIIQSISYMCIKWFGFWKGIFLTIFAMLPHVLFAFGMFFVINLLPQKYLITFATSVIVTIIFIICNFAFHYIKRNINQMNLYLWIGILLFSILFNLFIPAPFNLPVLAILSVLLIYICYYFVSLKVKKGDK</sequence>
<evidence type="ECO:0000313" key="8">
    <source>
        <dbReference type="EMBL" id="AKA49907.1"/>
    </source>
</evidence>
<evidence type="ECO:0000256" key="7">
    <source>
        <dbReference type="SAM" id="Phobius"/>
    </source>
</evidence>
<feature type="transmembrane region" description="Helical" evidence="7">
    <location>
        <begin position="81"/>
        <end position="104"/>
    </location>
</feature>
<comment type="subcellular location">
    <subcellularLocation>
        <location evidence="1">Cell membrane</location>
        <topology evidence="1">Multi-pass membrane protein</topology>
    </subcellularLocation>
</comment>
<protein>
    <submittedName>
        <fullName evidence="8">Chromate transporter</fullName>
    </submittedName>
</protein>
<keyword evidence="6 7" id="KW-0472">Membrane</keyword>
<evidence type="ECO:0000256" key="1">
    <source>
        <dbReference type="ARBA" id="ARBA00004651"/>
    </source>
</evidence>
<dbReference type="EMBL" id="CP011021">
    <property type="protein sequence ID" value="AKA49907.1"/>
    <property type="molecule type" value="Genomic_DNA"/>
</dbReference>